<evidence type="ECO:0000313" key="1">
    <source>
        <dbReference type="EMBL" id="TCL37671.1"/>
    </source>
</evidence>
<organism evidence="1 2">
    <name type="scientific">Anaerospora hongkongensis</name>
    <dbReference type="NCBI Taxonomy" id="244830"/>
    <lineage>
        <taxon>Bacteria</taxon>
        <taxon>Bacillati</taxon>
        <taxon>Bacillota</taxon>
        <taxon>Negativicutes</taxon>
        <taxon>Selenomonadales</taxon>
        <taxon>Sporomusaceae</taxon>
        <taxon>Anaerospora</taxon>
    </lineage>
</organism>
<keyword evidence="2" id="KW-1185">Reference proteome</keyword>
<dbReference type="Pfam" id="PF09391">
    <property type="entry name" value="DUF2000"/>
    <property type="match status" value="1"/>
</dbReference>
<dbReference type="EMBL" id="SLUI01000005">
    <property type="protein sequence ID" value="TCL37671.1"/>
    <property type="molecule type" value="Genomic_DNA"/>
</dbReference>
<dbReference type="InterPro" id="IPR023476">
    <property type="entry name" value="Pep_tRNA_hydro_II_dom_sf"/>
</dbReference>
<dbReference type="RefSeq" id="WP_132078578.1">
    <property type="nucleotide sequence ID" value="NZ_DAIMLW010000281.1"/>
</dbReference>
<evidence type="ECO:0000313" key="2">
    <source>
        <dbReference type="Proteomes" id="UP000295063"/>
    </source>
</evidence>
<dbReference type="AlphaFoldDB" id="A0A4R1PY12"/>
<dbReference type="PIRSF" id="PIRSF033736">
    <property type="entry name" value="UCP033763"/>
    <property type="match status" value="1"/>
</dbReference>
<reference evidence="1 2" key="1">
    <citation type="submission" date="2019-03" db="EMBL/GenBank/DDBJ databases">
        <title>Genomic Encyclopedia of Type Strains, Phase IV (KMG-IV): sequencing the most valuable type-strain genomes for metagenomic binning, comparative biology and taxonomic classification.</title>
        <authorList>
            <person name="Goeker M."/>
        </authorList>
    </citation>
    <scope>NUCLEOTIDE SEQUENCE [LARGE SCALE GENOMIC DNA]</scope>
    <source>
        <strain evidence="1 2">DSM 15969</strain>
    </source>
</reference>
<proteinExistence type="predicted"/>
<protein>
    <submittedName>
        <fullName evidence="1">Uncharacterized protein DUF2000</fullName>
    </submittedName>
</protein>
<accession>A0A4R1PY12</accession>
<dbReference type="InterPro" id="IPR018988">
    <property type="entry name" value="DUF2000"/>
</dbReference>
<sequence length="136" mass="14594">MKIVMVIDRELPMGLIANTAAVLGISLGKLFPEEIVGRDIQDADGNVHVGITTKTIPLLAGTKDQIKGIREAIGAGGDPAVTVIDFSEIAQKCRDYESYVDILTCYTASRLAYLGICLYGPEKKINKLTGSLGLLR</sequence>
<dbReference type="InterPro" id="IPR017021">
    <property type="entry name" value="UCP033763"/>
</dbReference>
<dbReference type="OrthoDB" id="1045582at2"/>
<comment type="caution">
    <text evidence="1">The sequence shown here is derived from an EMBL/GenBank/DDBJ whole genome shotgun (WGS) entry which is preliminary data.</text>
</comment>
<dbReference type="Proteomes" id="UP000295063">
    <property type="component" value="Unassembled WGS sequence"/>
</dbReference>
<gene>
    <name evidence="1" type="ORF">EV210_105105</name>
</gene>
<dbReference type="SUPFAM" id="SSF102462">
    <property type="entry name" value="Peptidyl-tRNA hydrolase II"/>
    <property type="match status" value="1"/>
</dbReference>
<name>A0A4R1PY12_9FIRM</name>
<dbReference type="Gene3D" id="3.40.1490.10">
    <property type="entry name" value="Bit1"/>
    <property type="match status" value="1"/>
</dbReference>